<dbReference type="InterPro" id="IPR045254">
    <property type="entry name" value="Nit1/2_C-N_Hydrolase"/>
</dbReference>
<comment type="caution">
    <text evidence="3">The sequence shown here is derived from an EMBL/GenBank/DDBJ whole genome shotgun (WGS) entry which is preliminary data.</text>
</comment>
<reference evidence="3 4" key="1">
    <citation type="submission" date="2021-03" db="EMBL/GenBank/DDBJ databases">
        <title>Leishmania (Mundinia) martiniquensis Genome sequencing and assembly.</title>
        <authorList>
            <person name="Almutairi H."/>
            <person name="Gatherer D."/>
        </authorList>
    </citation>
    <scope>NUCLEOTIDE SEQUENCE [LARGE SCALE GENOMIC DNA]</scope>
    <source>
        <strain evidence="3">LSCM1</strain>
    </source>
</reference>
<dbReference type="PANTHER" id="PTHR23088">
    <property type="entry name" value="NITRILASE-RELATED"/>
    <property type="match status" value="1"/>
</dbReference>
<protein>
    <recommendedName>
        <fullName evidence="2">CN hydrolase domain-containing protein</fullName>
    </recommendedName>
</protein>
<evidence type="ECO:0000313" key="4">
    <source>
        <dbReference type="Proteomes" id="UP000673552"/>
    </source>
</evidence>
<dbReference type="GO" id="GO:0006107">
    <property type="term" value="P:oxaloacetate metabolic process"/>
    <property type="evidence" value="ECO:0007669"/>
    <property type="project" value="TreeGrafter"/>
</dbReference>
<dbReference type="GO" id="GO:0006541">
    <property type="term" value="P:glutamine metabolic process"/>
    <property type="evidence" value="ECO:0007669"/>
    <property type="project" value="TreeGrafter"/>
</dbReference>
<dbReference type="OrthoDB" id="10250282at2759"/>
<dbReference type="Gene3D" id="3.60.110.10">
    <property type="entry name" value="Carbon-nitrogen hydrolase"/>
    <property type="match status" value="1"/>
</dbReference>
<name>A0A836KSF0_9TRYP</name>
<accession>A0A836KSF0</accession>
<evidence type="ECO:0000313" key="3">
    <source>
        <dbReference type="EMBL" id="KAG5476528.1"/>
    </source>
</evidence>
<keyword evidence="4" id="KW-1185">Reference proteome</keyword>
<dbReference type="AlphaFoldDB" id="A0A836KSF0"/>
<dbReference type="CDD" id="cd07572">
    <property type="entry name" value="nit"/>
    <property type="match status" value="1"/>
</dbReference>
<evidence type="ECO:0000256" key="1">
    <source>
        <dbReference type="ARBA" id="ARBA00022801"/>
    </source>
</evidence>
<dbReference type="GO" id="GO:0006528">
    <property type="term" value="P:asparagine metabolic process"/>
    <property type="evidence" value="ECO:0007669"/>
    <property type="project" value="TreeGrafter"/>
</dbReference>
<dbReference type="EMBL" id="JAFEUZ010000026">
    <property type="protein sequence ID" value="KAG5476528.1"/>
    <property type="molecule type" value="Genomic_DNA"/>
</dbReference>
<sequence length="279" mass="30961">MASVLPVTLCQMAVTHEKAANIRKAVMMITEAAKRGSKLAVLPECFNCPYGTRYFDEYSEALVPGNETFDALSQCAKSNNIWVVAGSVPEKSVEGKLFNSSMTFGPDGALKHVHRKVHLFRINTETVRFDEGEVLSPGNDATAISLDEHIKFGVGICFDIRYPLMAWRYAEQGTSFIVYPGAFNMVTGPAHWTLSARARAVDNQQFVLMCSPARDTSADYVAWGHSMVVDPLGTILAELDEKEGFLDVEVDPRVVSDARNRIPILKGVRNDLYTLHWKK</sequence>
<dbReference type="SUPFAM" id="SSF56317">
    <property type="entry name" value="Carbon-nitrogen hydrolase"/>
    <property type="match status" value="1"/>
</dbReference>
<dbReference type="Proteomes" id="UP000673552">
    <property type="component" value="Chromosome 26"/>
</dbReference>
<dbReference type="GO" id="GO:0005739">
    <property type="term" value="C:mitochondrion"/>
    <property type="evidence" value="ECO:0007669"/>
    <property type="project" value="TreeGrafter"/>
</dbReference>
<dbReference type="GO" id="GO:0050152">
    <property type="term" value="F:omega-amidase activity"/>
    <property type="evidence" value="ECO:0007669"/>
    <property type="project" value="TreeGrafter"/>
</dbReference>
<gene>
    <name evidence="3" type="ORF">LSCM1_04242</name>
</gene>
<keyword evidence="1" id="KW-0378">Hydrolase</keyword>
<dbReference type="InterPro" id="IPR003010">
    <property type="entry name" value="C-N_Hydrolase"/>
</dbReference>
<dbReference type="PROSITE" id="PS50263">
    <property type="entry name" value="CN_HYDROLASE"/>
    <property type="match status" value="1"/>
</dbReference>
<feature type="domain" description="CN hydrolase" evidence="2">
    <location>
        <begin position="5"/>
        <end position="252"/>
    </location>
</feature>
<dbReference type="PANTHER" id="PTHR23088:SF30">
    <property type="entry name" value="OMEGA-AMIDASE NIT2"/>
    <property type="match status" value="1"/>
</dbReference>
<dbReference type="GeneID" id="92514267"/>
<organism evidence="3 4">
    <name type="scientific">Leishmania martiniquensis</name>
    <dbReference type="NCBI Taxonomy" id="1580590"/>
    <lineage>
        <taxon>Eukaryota</taxon>
        <taxon>Discoba</taxon>
        <taxon>Euglenozoa</taxon>
        <taxon>Kinetoplastea</taxon>
        <taxon>Metakinetoplastina</taxon>
        <taxon>Trypanosomatida</taxon>
        <taxon>Trypanosomatidae</taxon>
        <taxon>Leishmaniinae</taxon>
        <taxon>Leishmania</taxon>
    </lineage>
</organism>
<dbReference type="RefSeq" id="XP_067177986.1">
    <property type="nucleotide sequence ID" value="XM_067321755.1"/>
</dbReference>
<dbReference type="InterPro" id="IPR036526">
    <property type="entry name" value="C-N_Hydrolase_sf"/>
</dbReference>
<dbReference type="FunFam" id="3.60.110.10:FF:000033">
    <property type="entry name" value="Putative nitrilase"/>
    <property type="match status" value="1"/>
</dbReference>
<dbReference type="KEGG" id="lmat:92514267"/>
<proteinExistence type="predicted"/>
<dbReference type="Pfam" id="PF00795">
    <property type="entry name" value="CN_hydrolase"/>
    <property type="match status" value="1"/>
</dbReference>
<evidence type="ECO:0000259" key="2">
    <source>
        <dbReference type="PROSITE" id="PS50263"/>
    </source>
</evidence>